<protein>
    <submittedName>
        <fullName evidence="1">Uncharacterized protein</fullName>
    </submittedName>
</protein>
<evidence type="ECO:0000313" key="1">
    <source>
        <dbReference type="EMBL" id="GGH93745.1"/>
    </source>
</evidence>
<dbReference type="InterPro" id="IPR044000">
    <property type="entry name" value="Phage_tube_2"/>
</dbReference>
<gene>
    <name evidence="1" type="ORF">GCM10007170_15330</name>
</gene>
<keyword evidence="2" id="KW-1185">Reference proteome</keyword>
<dbReference type="Gene3D" id="2.60.40.10">
    <property type="entry name" value="Immunoglobulins"/>
    <property type="match status" value="1"/>
</dbReference>
<dbReference type="Pfam" id="PF18906">
    <property type="entry name" value="Phage_tube_2"/>
    <property type="match status" value="1"/>
</dbReference>
<comment type="caution">
    <text evidence="1">The sequence shown here is derived from an EMBL/GenBank/DDBJ whole genome shotgun (WGS) entry which is preliminary data.</text>
</comment>
<reference evidence="2" key="1">
    <citation type="journal article" date="2019" name="Int. J. Syst. Evol. Microbiol.">
        <title>The Global Catalogue of Microorganisms (GCM) 10K type strain sequencing project: providing services to taxonomists for standard genome sequencing and annotation.</title>
        <authorList>
            <consortium name="The Broad Institute Genomics Platform"/>
            <consortium name="The Broad Institute Genome Sequencing Center for Infectious Disease"/>
            <person name="Wu L."/>
            <person name="Ma J."/>
        </authorList>
    </citation>
    <scope>NUCLEOTIDE SEQUENCE [LARGE SCALE GENOMIC DNA]</scope>
    <source>
        <strain evidence="2">CGMCC 1.12778</strain>
    </source>
</reference>
<evidence type="ECO:0000313" key="2">
    <source>
        <dbReference type="Proteomes" id="UP000643279"/>
    </source>
</evidence>
<proteinExistence type="predicted"/>
<accession>A0ABQ2ALY8</accession>
<organism evidence="1 2">
    <name type="scientific">Arthrobacter liuii</name>
    <dbReference type="NCBI Taxonomy" id="1476996"/>
    <lineage>
        <taxon>Bacteria</taxon>
        <taxon>Bacillati</taxon>
        <taxon>Actinomycetota</taxon>
        <taxon>Actinomycetes</taxon>
        <taxon>Micrococcales</taxon>
        <taxon>Micrococcaceae</taxon>
        <taxon>Arthrobacter</taxon>
    </lineage>
</organism>
<dbReference type="InterPro" id="IPR013783">
    <property type="entry name" value="Ig-like_fold"/>
</dbReference>
<sequence length="428" mass="43853">MAPTTYLPGNLQWLGLAKETTYGTPAAAPTMWIPVDSPKWAHKVTPLKDKALRGMMSTTFNQAQGMAYTDFSYKTMLYPDSLFPHMLATLGVADTVVTLTAPTLTLGATATTGGTLPAGATYWKITATATGGEGVGSNEVTATLTGSTSSQPLSWTAVTGASGYNIYRGTAAGAENILVASVGTVTTYTDTGAAGTAGTPPTTAASLHKTSVLNVGTPPSYTGFLYMADTKVKQIPGLVIASLKIGIKANELPSMDISWLGMPSTTINAPANTPSVVPPMPPFTANIKVGGASLGKYSDASITIKRGSKAIPVLNGTQSPLAIYAGEVTVTGTLGAIFQGTADNDLTNLLTNGQPTLAVSINPQNDGAHPLTLQCSKIAYETADPAPASSGWMTISSNFEAIANATDALDGNLSPIQAILSTTSSTAY</sequence>
<dbReference type="EMBL" id="BMFW01000005">
    <property type="protein sequence ID" value="GGH93745.1"/>
    <property type="molecule type" value="Genomic_DNA"/>
</dbReference>
<dbReference type="RefSeq" id="WP_188571036.1">
    <property type="nucleotide sequence ID" value="NZ_BMFW01000005.1"/>
</dbReference>
<name>A0ABQ2ALY8_9MICC</name>
<dbReference type="Proteomes" id="UP000643279">
    <property type="component" value="Unassembled WGS sequence"/>
</dbReference>